<dbReference type="KEGG" id="bbae:FRD01_07980"/>
<keyword evidence="4 5" id="KW-0694">RNA-binding</keyword>
<dbReference type="Proteomes" id="UP000321595">
    <property type="component" value="Chromosome"/>
</dbReference>
<feature type="active site" description="Nucleophile" evidence="5">
    <location>
        <position position="349"/>
    </location>
</feature>
<reference evidence="7 8" key="1">
    <citation type="submission" date="2019-08" db="EMBL/GenBank/DDBJ databases">
        <authorList>
            <person name="Liang Q."/>
        </authorList>
    </citation>
    <scope>NUCLEOTIDE SEQUENCE [LARGE SCALE GENOMIC DNA]</scope>
    <source>
        <strain evidence="7 8">V1718</strain>
    </source>
</reference>
<evidence type="ECO:0000256" key="4">
    <source>
        <dbReference type="ARBA" id="ARBA00022884"/>
    </source>
</evidence>
<dbReference type="Gene3D" id="1.10.940.10">
    <property type="entry name" value="NusB-like"/>
    <property type="match status" value="1"/>
</dbReference>
<dbReference type="Pfam" id="PF01189">
    <property type="entry name" value="Methyltr_RsmB-F"/>
    <property type="match status" value="1"/>
</dbReference>
<keyword evidence="8" id="KW-1185">Reference proteome</keyword>
<dbReference type="GO" id="GO:0008173">
    <property type="term" value="F:RNA methyltransferase activity"/>
    <property type="evidence" value="ECO:0007669"/>
    <property type="project" value="InterPro"/>
</dbReference>
<sequence>MPRNTAFHVLQRVEEGAYSHIALSSALDRAQLEPRDRGLATHLVYATLTWQQALDSLINRSLSKGVKVDTATRIILRLGVVQLYFMDRIPEHAAVSEAVEMAKKRSSEKLVNAVLRRLSKDRELWYRETDKSSKPARYLSAKWSFPTWLANRMVQQLGEEEAEKWMEVMNQPPPIWLRSRTNELQDNTPPGALKVDELGPYMEGLKEGTWVVQDLAAQLVGHLVGVEPGMTVWDACAGLGGKALHLADLRAKVVASDPSTSKLDLLRKAHGDVEILEGKAQDLAPTLPKFDCVLLDAPCTSLGVIRRHPETRWTRLEHHITNLAKIQSELLDAVAPRVKPSGLLVYSVCTFTREETSKQVENFLKRHPDFEQDGPFLVTTPVEHDSDAFFAARLRRKS</sequence>
<feature type="binding site" evidence="5">
    <location>
        <position position="296"/>
    </location>
    <ligand>
        <name>S-adenosyl-L-methionine</name>
        <dbReference type="ChEBI" id="CHEBI:59789"/>
    </ligand>
</feature>
<dbReference type="PANTHER" id="PTHR22807">
    <property type="entry name" value="NOP2 YEAST -RELATED NOL1/NOP2/FMU SUN DOMAIN-CONTAINING"/>
    <property type="match status" value="1"/>
</dbReference>
<protein>
    <recommendedName>
        <fullName evidence="6">SAM-dependent MTase RsmB/NOP-type domain-containing protein</fullName>
    </recommendedName>
</protein>
<dbReference type="EMBL" id="CP042467">
    <property type="protein sequence ID" value="QED27182.1"/>
    <property type="molecule type" value="Genomic_DNA"/>
</dbReference>
<dbReference type="AlphaFoldDB" id="A0A5B8XMV4"/>
<name>A0A5B8XMV4_9DELT</name>
<dbReference type="Gene3D" id="3.30.70.1170">
    <property type="entry name" value="Sun protein, domain 3"/>
    <property type="match status" value="1"/>
</dbReference>
<dbReference type="InterPro" id="IPR029063">
    <property type="entry name" value="SAM-dependent_MTases_sf"/>
</dbReference>
<organism evidence="7 8">
    <name type="scientific">Microvenator marinus</name>
    <dbReference type="NCBI Taxonomy" id="2600177"/>
    <lineage>
        <taxon>Bacteria</taxon>
        <taxon>Deltaproteobacteria</taxon>
        <taxon>Bradymonadales</taxon>
        <taxon>Microvenatoraceae</taxon>
        <taxon>Microvenator</taxon>
    </lineage>
</organism>
<dbReference type="InterPro" id="IPR006027">
    <property type="entry name" value="NusB_RsmB_TIM44"/>
</dbReference>
<dbReference type="InterPro" id="IPR001678">
    <property type="entry name" value="MeTrfase_RsmB-F_NOP2_dom"/>
</dbReference>
<dbReference type="Gene3D" id="3.40.50.150">
    <property type="entry name" value="Vaccinia Virus protein VP39"/>
    <property type="match status" value="1"/>
</dbReference>
<dbReference type="SUPFAM" id="SSF48013">
    <property type="entry name" value="NusB-like"/>
    <property type="match status" value="1"/>
</dbReference>
<gene>
    <name evidence="7" type="ORF">FRD01_07980</name>
</gene>
<dbReference type="GO" id="GO:0001510">
    <property type="term" value="P:RNA methylation"/>
    <property type="evidence" value="ECO:0007669"/>
    <property type="project" value="InterPro"/>
</dbReference>
<evidence type="ECO:0000256" key="1">
    <source>
        <dbReference type="ARBA" id="ARBA00022603"/>
    </source>
</evidence>
<proteinExistence type="inferred from homology"/>
<dbReference type="SUPFAM" id="SSF53335">
    <property type="entry name" value="S-adenosyl-L-methionine-dependent methyltransferases"/>
    <property type="match status" value="1"/>
</dbReference>
<dbReference type="RefSeq" id="WP_146958867.1">
    <property type="nucleotide sequence ID" value="NZ_CP042467.1"/>
</dbReference>
<dbReference type="InterPro" id="IPR023267">
    <property type="entry name" value="RCMT"/>
</dbReference>
<evidence type="ECO:0000256" key="3">
    <source>
        <dbReference type="ARBA" id="ARBA00022691"/>
    </source>
</evidence>
<dbReference type="OrthoDB" id="9810297at2"/>
<comment type="caution">
    <text evidence="5">Lacks conserved residue(s) required for the propagation of feature annotation.</text>
</comment>
<keyword evidence="2 5" id="KW-0808">Transferase</keyword>
<dbReference type="CDD" id="cd02440">
    <property type="entry name" value="AdoMet_MTases"/>
    <property type="match status" value="1"/>
</dbReference>
<keyword evidence="1 5" id="KW-0489">Methyltransferase</keyword>
<dbReference type="PROSITE" id="PS51686">
    <property type="entry name" value="SAM_MT_RSMB_NOP"/>
    <property type="match status" value="1"/>
</dbReference>
<comment type="similarity">
    <text evidence="5">Belongs to the class I-like SAM-binding methyltransferase superfamily. RsmB/NOP family.</text>
</comment>
<dbReference type="PANTHER" id="PTHR22807:SF61">
    <property type="entry name" value="NOL1_NOP2_SUN FAMILY PROTEIN _ ANTITERMINATION NUSB DOMAIN-CONTAINING PROTEIN"/>
    <property type="match status" value="1"/>
</dbReference>
<feature type="binding site" evidence="5">
    <location>
        <position position="257"/>
    </location>
    <ligand>
        <name>S-adenosyl-L-methionine</name>
        <dbReference type="ChEBI" id="CHEBI:59789"/>
    </ligand>
</feature>
<evidence type="ECO:0000256" key="5">
    <source>
        <dbReference type="PROSITE-ProRule" id="PRU01023"/>
    </source>
</evidence>
<dbReference type="Pfam" id="PF01029">
    <property type="entry name" value="NusB"/>
    <property type="match status" value="1"/>
</dbReference>
<evidence type="ECO:0000313" key="8">
    <source>
        <dbReference type="Proteomes" id="UP000321595"/>
    </source>
</evidence>
<dbReference type="InterPro" id="IPR049560">
    <property type="entry name" value="MeTrfase_RsmB-F_NOP2_cat"/>
</dbReference>
<evidence type="ECO:0000313" key="7">
    <source>
        <dbReference type="EMBL" id="QED27182.1"/>
    </source>
</evidence>
<dbReference type="GO" id="GO:0006355">
    <property type="term" value="P:regulation of DNA-templated transcription"/>
    <property type="evidence" value="ECO:0007669"/>
    <property type="project" value="InterPro"/>
</dbReference>
<evidence type="ECO:0000256" key="2">
    <source>
        <dbReference type="ARBA" id="ARBA00022679"/>
    </source>
</evidence>
<dbReference type="InterPro" id="IPR035926">
    <property type="entry name" value="NusB-like_sf"/>
</dbReference>
<keyword evidence="3 5" id="KW-0949">S-adenosyl-L-methionine</keyword>
<dbReference type="PRINTS" id="PR02008">
    <property type="entry name" value="RCMTFAMILY"/>
</dbReference>
<feature type="domain" description="SAM-dependent MTase RsmB/NOP-type" evidence="6">
    <location>
        <begin position="137"/>
        <end position="398"/>
    </location>
</feature>
<accession>A0A5B8XMV4</accession>
<dbReference type="GO" id="GO:0003723">
    <property type="term" value="F:RNA binding"/>
    <property type="evidence" value="ECO:0007669"/>
    <property type="project" value="UniProtKB-UniRule"/>
</dbReference>
<evidence type="ECO:0000259" key="6">
    <source>
        <dbReference type="PROSITE" id="PS51686"/>
    </source>
</evidence>